<feature type="chain" id="PRO_5045788334" evidence="1">
    <location>
        <begin position="33"/>
        <end position="95"/>
    </location>
</feature>
<gene>
    <name evidence="2" type="ORF">GCM10009681_53470</name>
</gene>
<dbReference type="InterPro" id="IPR036379">
    <property type="entry name" value="A-amylase_inhib_sf"/>
</dbReference>
<dbReference type="RefSeq" id="WP_344087933.1">
    <property type="nucleotide sequence ID" value="NZ_BAAALS010000042.1"/>
</dbReference>
<protein>
    <submittedName>
        <fullName evidence="2">Uncharacterized protein</fullName>
    </submittedName>
</protein>
<keyword evidence="1" id="KW-0732">Signal</keyword>
<evidence type="ECO:0000313" key="3">
    <source>
        <dbReference type="Proteomes" id="UP001500655"/>
    </source>
</evidence>
<evidence type="ECO:0000313" key="2">
    <source>
        <dbReference type="EMBL" id="GAA1775190.1"/>
    </source>
</evidence>
<organism evidence="2 3">
    <name type="scientific">Luedemannella helvata</name>
    <dbReference type="NCBI Taxonomy" id="349315"/>
    <lineage>
        <taxon>Bacteria</taxon>
        <taxon>Bacillati</taxon>
        <taxon>Actinomycetota</taxon>
        <taxon>Actinomycetes</taxon>
        <taxon>Micromonosporales</taxon>
        <taxon>Micromonosporaceae</taxon>
        <taxon>Luedemannella</taxon>
    </lineage>
</organism>
<reference evidence="3" key="1">
    <citation type="journal article" date="2019" name="Int. J. Syst. Evol. Microbiol.">
        <title>The Global Catalogue of Microorganisms (GCM) 10K type strain sequencing project: providing services to taxonomists for standard genome sequencing and annotation.</title>
        <authorList>
            <consortium name="The Broad Institute Genomics Platform"/>
            <consortium name="The Broad Institute Genome Sequencing Center for Infectious Disease"/>
            <person name="Wu L."/>
            <person name="Ma J."/>
        </authorList>
    </citation>
    <scope>NUCLEOTIDE SEQUENCE [LARGE SCALE GENOMIC DNA]</scope>
    <source>
        <strain evidence="3">JCM 13249</strain>
    </source>
</reference>
<sequence>MAMIGQRIAAGALAAVGMSGAVVGAAASPAFAGPLAPQCVTTSTSSSGVVTTFLALNNCSYTVKVKFIIAFHVDSGCYTIKPGGGLAYLEELNSC</sequence>
<comment type="caution">
    <text evidence="2">The sequence shown here is derived from an EMBL/GenBank/DDBJ whole genome shotgun (WGS) entry which is preliminary data.</text>
</comment>
<evidence type="ECO:0000256" key="1">
    <source>
        <dbReference type="SAM" id="SignalP"/>
    </source>
</evidence>
<feature type="signal peptide" evidence="1">
    <location>
        <begin position="1"/>
        <end position="32"/>
    </location>
</feature>
<dbReference type="Proteomes" id="UP001500655">
    <property type="component" value="Unassembled WGS sequence"/>
</dbReference>
<dbReference type="EMBL" id="BAAALS010000042">
    <property type="protein sequence ID" value="GAA1775190.1"/>
    <property type="molecule type" value="Genomic_DNA"/>
</dbReference>
<proteinExistence type="predicted"/>
<keyword evidence="3" id="KW-1185">Reference proteome</keyword>
<dbReference type="Gene3D" id="2.60.40.20">
    <property type="entry name" value="Alpha-amylase inhibitor"/>
    <property type="match status" value="1"/>
</dbReference>
<name>A0ABP4XAN1_9ACTN</name>
<accession>A0ABP4XAN1</accession>